<sequence length="1082" mass="119824">MPVRLRSRRRLGKVYTAVATSTTNGTAPPAKRAKVEAPSPRKRLRSQLCNQVSSEVEEDEALEDESMSSEEDEEDPDETMLADRTMSPLKPSTAANRLRRMRRTTRSQPQLRPKAKAGKLATSAEVAQYAASSPRKRKRSVADSDEDEMDTASDSASVVSVSDSEDYESIGGESAAPDFIAEDDEQLLRKASSAALDRLRKAELVRLWKVAGLSLDGSDSESEQDESDSESEDGSEIEMQLTKEQLIKGIVEARKKVAPRSYSSQSSVGRRIAKLPVTSRFTSATTSGVRSSVSASGETSPLSGDERTLNRQSDKWKAHAGDRKTKFWIAVPDQGKKNAKGKQRRASHTTSVASSAGNTSAKVAKAQRSHIPKDTKKREMVRKVSFSHTEGDESNRDSSVGHADDERVDGGKETGEVPKGPKMLTRRASQNLQNSTSLRALRSRTKDQKDASQPDIEVGGKRKQKHGRQTVIDSATNATEEGNETVEMEDADSLTEQESDDPTPRLRTDKGPAVSPTPQQPNMRTRQARRRSLLSSASSSRSLELSGMHSRYQPSEDEDSEEEGMTQSGSSPIGGRPRLRHRTRGQARQQELETQLQSMDITDEEEGGNAGVDQDMQDVDSTNDHQTKSSAEDEDEEGDGDDEAEEFGKPLALITSQRISDLLIEHGLTDATHTTLSRLRKDRLVKMCEARDLDTEGTKKDLIQPMLISFSLGLQRDAESRDLVSKSPSSASTAKQDSPMHEVVPAASSPPKPKTIVVPPLLQNHSTVADPDTPPISGEDHKDSNEPGVELDLEDLGLVDKEIPAAQIQKGERIGSGGFKDVYIGRLRGRMKVAICEFRDQLSEMDIRELKLLSELNHPNIVRLLGVSVPDPTAHVKCMVITELCEKGDLFDYIRSVSSPTFAKILGMMIDIALGLEYLHERTPKVIHRDCKSSNILINKRGVCKVGDFGLARVKTSTRSVIRSLVGTINWQAPELWHPNPRYDYKVDVFSCAMVYWEMLSGWASEKKEYPWMDRNQFWIIDAVGTKKMRPSTTAIRKRWGSDVVQLLDRMWQHDPAERPTMTDVKDDLQAILAEHKRSPKV</sequence>
<organism evidence="1 2">
    <name type="scientific">Naganishia onofrii</name>
    <dbReference type="NCBI Taxonomy" id="1851511"/>
    <lineage>
        <taxon>Eukaryota</taxon>
        <taxon>Fungi</taxon>
        <taxon>Dikarya</taxon>
        <taxon>Basidiomycota</taxon>
        <taxon>Agaricomycotina</taxon>
        <taxon>Tremellomycetes</taxon>
        <taxon>Filobasidiales</taxon>
        <taxon>Filobasidiaceae</taxon>
        <taxon>Naganishia</taxon>
    </lineage>
</organism>
<reference evidence="1" key="1">
    <citation type="submission" date="2023-04" db="EMBL/GenBank/DDBJ databases">
        <title>Draft Genome sequencing of Naganishia species isolated from polar environments using Oxford Nanopore Technology.</title>
        <authorList>
            <person name="Leo P."/>
            <person name="Venkateswaran K."/>
        </authorList>
    </citation>
    <scope>NUCLEOTIDE SEQUENCE</scope>
    <source>
        <strain evidence="1">DBVPG 5303</strain>
    </source>
</reference>
<comment type="caution">
    <text evidence="1">The sequence shown here is derived from an EMBL/GenBank/DDBJ whole genome shotgun (WGS) entry which is preliminary data.</text>
</comment>
<proteinExistence type="predicted"/>
<evidence type="ECO:0000313" key="1">
    <source>
        <dbReference type="EMBL" id="KAJ9121109.1"/>
    </source>
</evidence>
<protein>
    <submittedName>
        <fullName evidence="1">Uncharacterized protein</fullName>
    </submittedName>
</protein>
<accession>A0ACC2XCM9</accession>
<dbReference type="EMBL" id="JASBWV010000019">
    <property type="protein sequence ID" value="KAJ9121109.1"/>
    <property type="molecule type" value="Genomic_DNA"/>
</dbReference>
<keyword evidence="2" id="KW-1185">Reference proteome</keyword>
<gene>
    <name evidence="1" type="ORF">QFC24_005090</name>
</gene>
<name>A0ACC2XCM9_9TREE</name>
<dbReference type="Proteomes" id="UP001234202">
    <property type="component" value="Unassembled WGS sequence"/>
</dbReference>
<evidence type="ECO:0000313" key="2">
    <source>
        <dbReference type="Proteomes" id="UP001234202"/>
    </source>
</evidence>